<gene>
    <name evidence="8" type="ORF">EDC35_104268</name>
</gene>
<dbReference type="SUPFAM" id="SSF53850">
    <property type="entry name" value="Periplasmic binding protein-like II"/>
    <property type="match status" value="1"/>
</dbReference>
<dbReference type="NCBIfam" id="TIGR01256">
    <property type="entry name" value="modA"/>
    <property type="match status" value="1"/>
</dbReference>
<evidence type="ECO:0000256" key="5">
    <source>
        <dbReference type="ARBA" id="ARBA00062515"/>
    </source>
</evidence>
<dbReference type="InterPro" id="IPR044084">
    <property type="entry name" value="AvModA-like_subst-bd"/>
</dbReference>
<dbReference type="RefSeq" id="WP_207896169.1">
    <property type="nucleotide sequence ID" value="NZ_SMAO01000004.1"/>
</dbReference>
<dbReference type="InterPro" id="IPR050682">
    <property type="entry name" value="ModA/WtpA"/>
</dbReference>
<sequence>MKLMQSGLAALMLISASTAALADEVKVAVAANFTAPMKLIAEAFNQDTGHTAEVAFGATGKFYAQIKNGAPFEVLLSADDATPAKLEAEGMTKTGSSFTYAIGTLVLWSADPDLIKDGPKVLGRNQFRKLAIANPKTAPYGAAAMEVLKGLSIDQMITPKLVQGENIAQTYQFISTGNAELGFVALSQVFKDGRIGEGSAWIVPADMHKPIRQDAVILKNGENNAAATALMDYLKGDKAKEIIRSFGYAIP</sequence>
<feature type="signal peptide" evidence="7">
    <location>
        <begin position="1"/>
        <end position="22"/>
    </location>
</feature>
<dbReference type="Pfam" id="PF13531">
    <property type="entry name" value="SBP_bac_11"/>
    <property type="match status" value="1"/>
</dbReference>
<dbReference type="EMBL" id="SMAO01000004">
    <property type="protein sequence ID" value="TCT21411.1"/>
    <property type="molecule type" value="Genomic_DNA"/>
</dbReference>
<evidence type="ECO:0000313" key="8">
    <source>
        <dbReference type="EMBL" id="TCT21411.1"/>
    </source>
</evidence>
<dbReference type="GO" id="GO:1901359">
    <property type="term" value="F:tungstate binding"/>
    <property type="evidence" value="ECO:0007669"/>
    <property type="project" value="UniProtKB-ARBA"/>
</dbReference>
<feature type="binding site" evidence="6">
    <location>
        <position position="167"/>
    </location>
    <ligand>
        <name>molybdate</name>
        <dbReference type="ChEBI" id="CHEBI:36264"/>
    </ligand>
</feature>
<dbReference type="FunFam" id="3.40.190.10:FF:000035">
    <property type="entry name" value="Molybdate ABC transporter substrate-binding protein"/>
    <property type="match status" value="1"/>
</dbReference>
<evidence type="ECO:0000256" key="4">
    <source>
        <dbReference type="ARBA" id="ARBA00022729"/>
    </source>
</evidence>
<keyword evidence="3 6" id="KW-0479">Metal-binding</keyword>
<feature type="binding site" evidence="6">
    <location>
        <position position="59"/>
    </location>
    <ligand>
        <name>molybdate</name>
        <dbReference type="ChEBI" id="CHEBI:36264"/>
    </ligand>
</feature>
<keyword evidence="2 6" id="KW-0500">Molybdenum</keyword>
<comment type="similarity">
    <text evidence="1">Belongs to the bacterial solute-binding protein ModA family.</text>
</comment>
<evidence type="ECO:0000256" key="6">
    <source>
        <dbReference type="PIRSR" id="PIRSR004846-1"/>
    </source>
</evidence>
<dbReference type="PIRSF" id="PIRSF004846">
    <property type="entry name" value="ModA"/>
    <property type="match status" value="1"/>
</dbReference>
<feature type="chain" id="PRO_5020373125" evidence="7">
    <location>
        <begin position="23"/>
        <end position="251"/>
    </location>
</feature>
<keyword evidence="4 7" id="KW-0732">Signal</keyword>
<dbReference type="GO" id="GO:0015689">
    <property type="term" value="P:molybdate ion transport"/>
    <property type="evidence" value="ECO:0007669"/>
    <property type="project" value="InterPro"/>
</dbReference>
<dbReference type="CDD" id="cd13539">
    <property type="entry name" value="PBP2_AvModA"/>
    <property type="match status" value="1"/>
</dbReference>
<proteinExistence type="inferred from homology"/>
<comment type="subunit">
    <text evidence="5">The complex is composed of two ATP-binding proteins (ModC), two transmembrane proteins (ModB) and a solute-binding protein (ModA).</text>
</comment>
<accession>A0A4R3N086</accession>
<dbReference type="GO" id="GO:0046872">
    <property type="term" value="F:metal ion binding"/>
    <property type="evidence" value="ECO:0007669"/>
    <property type="project" value="UniProtKB-KW"/>
</dbReference>
<organism evidence="8 9">
    <name type="scientific">Thiobaca trueperi</name>
    <dbReference type="NCBI Taxonomy" id="127458"/>
    <lineage>
        <taxon>Bacteria</taxon>
        <taxon>Pseudomonadati</taxon>
        <taxon>Pseudomonadota</taxon>
        <taxon>Gammaproteobacteria</taxon>
        <taxon>Chromatiales</taxon>
        <taxon>Chromatiaceae</taxon>
        <taxon>Thiobaca</taxon>
    </lineage>
</organism>
<evidence type="ECO:0000256" key="7">
    <source>
        <dbReference type="SAM" id="SignalP"/>
    </source>
</evidence>
<dbReference type="PANTHER" id="PTHR30632:SF14">
    <property type="entry name" value="TUNGSTATE_MOLYBDATE_CHROMATE-BINDING PROTEIN MODA"/>
    <property type="match status" value="1"/>
</dbReference>
<comment type="caution">
    <text evidence="8">The sequence shown here is derived from an EMBL/GenBank/DDBJ whole genome shotgun (WGS) entry which is preliminary data.</text>
</comment>
<name>A0A4R3N086_9GAMM</name>
<dbReference type="InterPro" id="IPR005950">
    <property type="entry name" value="ModA"/>
</dbReference>
<dbReference type="Proteomes" id="UP000295717">
    <property type="component" value="Unassembled WGS sequence"/>
</dbReference>
<dbReference type="AlphaFoldDB" id="A0A4R3N086"/>
<evidence type="ECO:0000313" key="9">
    <source>
        <dbReference type="Proteomes" id="UP000295717"/>
    </source>
</evidence>
<dbReference type="Gene3D" id="3.40.190.10">
    <property type="entry name" value="Periplasmic binding protein-like II"/>
    <property type="match status" value="2"/>
</dbReference>
<evidence type="ECO:0000256" key="3">
    <source>
        <dbReference type="ARBA" id="ARBA00022723"/>
    </source>
</evidence>
<dbReference type="GO" id="GO:0030973">
    <property type="term" value="F:molybdate ion binding"/>
    <property type="evidence" value="ECO:0007669"/>
    <property type="project" value="InterPro"/>
</dbReference>
<reference evidence="8 9" key="1">
    <citation type="submission" date="2019-03" db="EMBL/GenBank/DDBJ databases">
        <title>Genomic Encyclopedia of Type Strains, Phase IV (KMG-IV): sequencing the most valuable type-strain genomes for metagenomic binning, comparative biology and taxonomic classification.</title>
        <authorList>
            <person name="Goeker M."/>
        </authorList>
    </citation>
    <scope>NUCLEOTIDE SEQUENCE [LARGE SCALE GENOMIC DNA]</scope>
    <source>
        <strain evidence="8 9">DSM 13587</strain>
    </source>
</reference>
<protein>
    <submittedName>
        <fullName evidence="8">Molybdate transport system substrate-binding protein</fullName>
    </submittedName>
</protein>
<keyword evidence="9" id="KW-1185">Reference proteome</keyword>
<dbReference type="PANTHER" id="PTHR30632">
    <property type="entry name" value="MOLYBDATE-BINDING PERIPLASMIC PROTEIN"/>
    <property type="match status" value="1"/>
</dbReference>
<evidence type="ECO:0000256" key="1">
    <source>
        <dbReference type="ARBA" id="ARBA00009175"/>
    </source>
</evidence>
<evidence type="ECO:0000256" key="2">
    <source>
        <dbReference type="ARBA" id="ARBA00022505"/>
    </source>
</evidence>